<accession>A0A8S0XSF5</accession>
<dbReference type="Proteomes" id="UP000467700">
    <property type="component" value="Unassembled WGS sequence"/>
</dbReference>
<feature type="region of interest" description="Disordered" evidence="1">
    <location>
        <begin position="1"/>
        <end position="33"/>
    </location>
</feature>
<feature type="region of interest" description="Disordered" evidence="1">
    <location>
        <begin position="84"/>
        <end position="209"/>
    </location>
</feature>
<evidence type="ECO:0000256" key="1">
    <source>
        <dbReference type="SAM" id="MobiDB-lite"/>
    </source>
</evidence>
<feature type="compositionally biased region" description="Basic and acidic residues" evidence="1">
    <location>
        <begin position="112"/>
        <end position="128"/>
    </location>
</feature>
<evidence type="ECO:0000313" key="3">
    <source>
        <dbReference type="Proteomes" id="UP000467700"/>
    </source>
</evidence>
<feature type="compositionally biased region" description="Polar residues" evidence="1">
    <location>
        <begin position="89"/>
        <end position="104"/>
    </location>
</feature>
<keyword evidence="3" id="KW-1185">Reference proteome</keyword>
<reference evidence="2 3" key="1">
    <citation type="submission" date="2020-01" db="EMBL/GenBank/DDBJ databases">
        <authorList>
            <person name="Gupta K D."/>
        </authorList>
    </citation>
    <scope>NUCLEOTIDE SEQUENCE [LARGE SCALE GENOMIC DNA]</scope>
</reference>
<dbReference type="AlphaFoldDB" id="A0A8S0XSF5"/>
<protein>
    <submittedName>
        <fullName evidence="2">Uncharacterized protein</fullName>
    </submittedName>
</protein>
<dbReference type="EMBL" id="CACVBS010000046">
    <property type="protein sequence ID" value="CAA7264801.1"/>
    <property type="molecule type" value="Genomic_DNA"/>
</dbReference>
<gene>
    <name evidence="2" type="ORF">AAE3_LOCUS7126</name>
</gene>
<dbReference type="OrthoDB" id="2971908at2759"/>
<feature type="compositionally biased region" description="Low complexity" evidence="1">
    <location>
        <begin position="149"/>
        <end position="162"/>
    </location>
</feature>
<evidence type="ECO:0000313" key="2">
    <source>
        <dbReference type="EMBL" id="CAA7264801.1"/>
    </source>
</evidence>
<feature type="compositionally biased region" description="Polar residues" evidence="1">
    <location>
        <begin position="17"/>
        <end position="27"/>
    </location>
</feature>
<sequence>MHRVGTSSVRVLRASVPTGTRFNSTDSAKPPPIRRRVPLERLGDIVIPSAQEIRSLRTRQYKADISYLKNAPARSLAGRLTQLGAGKDAQSSEPDQRASQTQKIPPQAIAVSRERVAALTAKRREARLSRQAGQSRIAPRAPRKAAQPGATSESTAESTSIGAEERLKNALASAAKRREDRLRREKRQQQGASSKQLARRPRRVEAAAVQVNDDFDDNLIKPNESDEPDYLPEFLGPEPISPHLLETLNSTVKPRTVDLVAKGGEIILPLYRASPFLGGDYSPYVGLKQEDYSQSLEELGAVKLAQLTLAHQPDVSIQQRRHALDIVSLSVTPAGRQVAKAS</sequence>
<comment type="caution">
    <text evidence="2">The sequence shown here is derived from an EMBL/GenBank/DDBJ whole genome shotgun (WGS) entry which is preliminary data.</text>
</comment>
<proteinExistence type="predicted"/>
<organism evidence="2 3">
    <name type="scientific">Cyclocybe aegerita</name>
    <name type="common">Black poplar mushroom</name>
    <name type="synonym">Agrocybe aegerita</name>
    <dbReference type="NCBI Taxonomy" id="1973307"/>
    <lineage>
        <taxon>Eukaryota</taxon>
        <taxon>Fungi</taxon>
        <taxon>Dikarya</taxon>
        <taxon>Basidiomycota</taxon>
        <taxon>Agaricomycotina</taxon>
        <taxon>Agaricomycetes</taxon>
        <taxon>Agaricomycetidae</taxon>
        <taxon>Agaricales</taxon>
        <taxon>Agaricineae</taxon>
        <taxon>Bolbitiaceae</taxon>
        <taxon>Cyclocybe</taxon>
    </lineage>
</organism>
<name>A0A8S0XSF5_CYCAE</name>